<dbReference type="GO" id="GO:0030151">
    <property type="term" value="F:molybdenum ion binding"/>
    <property type="evidence" value="ECO:0007669"/>
    <property type="project" value="InterPro"/>
</dbReference>
<dbReference type="EMBL" id="JARKIF010000012">
    <property type="protein sequence ID" value="KAJ7625538.1"/>
    <property type="molecule type" value="Genomic_DNA"/>
</dbReference>
<dbReference type="InterPro" id="IPR005303">
    <property type="entry name" value="MOCOS_middle"/>
</dbReference>
<dbReference type="PANTHER" id="PTHR14237">
    <property type="entry name" value="MOLYBDOPTERIN COFACTOR SULFURASE MOSC"/>
    <property type="match status" value="1"/>
</dbReference>
<keyword evidence="4" id="KW-1185">Reference proteome</keyword>
<comment type="caution">
    <text evidence="3">The sequence shown here is derived from an EMBL/GenBank/DDBJ whole genome shotgun (WGS) entry which is preliminary data.</text>
</comment>
<dbReference type="SUPFAM" id="SSF141673">
    <property type="entry name" value="MOSC N-terminal domain-like"/>
    <property type="match status" value="1"/>
</dbReference>
<accession>A0AAD7BMD7</accession>
<keyword evidence="1" id="KW-1133">Transmembrane helix</keyword>
<protein>
    <recommendedName>
        <fullName evidence="2">MOSC domain-containing protein</fullName>
    </recommendedName>
</protein>
<evidence type="ECO:0000256" key="1">
    <source>
        <dbReference type="SAM" id="Phobius"/>
    </source>
</evidence>
<evidence type="ECO:0000313" key="4">
    <source>
        <dbReference type="Proteomes" id="UP001221142"/>
    </source>
</evidence>
<sequence length="405" mass="44944">MSLVSSFVRLPVRPVVLLFAIIGTAASLFIVARKRNSSERYLRDEKPDTVHGKDIRVARIMVYPIKSCAGIDLNTSAYDKEGFEFDRKWMVVDVEKNKQLSARDNRGIKLVRVFPAIKRDSTSPDGGVLHVSFPDSETTPSFSVPLIPSPDTLSGWDKYGGFDLWGHAEEGYIVDHADDFSESTPALSPSEILSEYIGRRVLLVMNTPAPRPLSDFVPLDTTKVNYEGGSTVRYSDFSPFLLCSTKSIEDAEERVWAMARGESVGEGCTPLDGSVDVDSEWARKDGAKRLLVDRFRPNVVMSGVEDPFGEDDWQEIAIGPNHLGSNFLLPLRCARCMFPNVDPLDGNRDLKMPNNAMMQYRRVEAILSSKYCFGMHMVPADAAGVLNVGDSVVVKRSMVNPKLVI</sequence>
<dbReference type="Proteomes" id="UP001221142">
    <property type="component" value="Unassembled WGS sequence"/>
</dbReference>
<evidence type="ECO:0000259" key="2">
    <source>
        <dbReference type="PROSITE" id="PS51340"/>
    </source>
</evidence>
<dbReference type="InterPro" id="IPR005302">
    <property type="entry name" value="MoCF_Sase_C"/>
</dbReference>
<dbReference type="GO" id="GO:0003824">
    <property type="term" value="F:catalytic activity"/>
    <property type="evidence" value="ECO:0007669"/>
    <property type="project" value="InterPro"/>
</dbReference>
<keyword evidence="1" id="KW-0472">Membrane</keyword>
<proteinExistence type="predicted"/>
<dbReference type="PROSITE" id="PS51340">
    <property type="entry name" value="MOSC"/>
    <property type="match status" value="1"/>
</dbReference>
<gene>
    <name evidence="3" type="ORF">FB45DRAFT_1029897</name>
</gene>
<evidence type="ECO:0000313" key="3">
    <source>
        <dbReference type="EMBL" id="KAJ7625538.1"/>
    </source>
</evidence>
<feature type="domain" description="MOSC" evidence="2">
    <location>
        <begin position="211"/>
        <end position="395"/>
    </location>
</feature>
<dbReference type="Pfam" id="PF03473">
    <property type="entry name" value="MOSC"/>
    <property type="match status" value="1"/>
</dbReference>
<dbReference type="GO" id="GO:0030170">
    <property type="term" value="F:pyridoxal phosphate binding"/>
    <property type="evidence" value="ECO:0007669"/>
    <property type="project" value="InterPro"/>
</dbReference>
<keyword evidence="1" id="KW-0812">Transmembrane</keyword>
<dbReference type="AlphaFoldDB" id="A0AAD7BMD7"/>
<feature type="transmembrane region" description="Helical" evidence="1">
    <location>
        <begin position="12"/>
        <end position="32"/>
    </location>
</feature>
<dbReference type="PANTHER" id="PTHR14237:SF19">
    <property type="entry name" value="MITOCHONDRIAL AMIDOXIME REDUCING COMPONENT 1"/>
    <property type="match status" value="1"/>
</dbReference>
<organism evidence="3 4">
    <name type="scientific">Roridomyces roridus</name>
    <dbReference type="NCBI Taxonomy" id="1738132"/>
    <lineage>
        <taxon>Eukaryota</taxon>
        <taxon>Fungi</taxon>
        <taxon>Dikarya</taxon>
        <taxon>Basidiomycota</taxon>
        <taxon>Agaricomycotina</taxon>
        <taxon>Agaricomycetes</taxon>
        <taxon>Agaricomycetidae</taxon>
        <taxon>Agaricales</taxon>
        <taxon>Marasmiineae</taxon>
        <taxon>Mycenaceae</taxon>
        <taxon>Roridomyces</taxon>
    </lineage>
</organism>
<reference evidence="3" key="1">
    <citation type="submission" date="2023-03" db="EMBL/GenBank/DDBJ databases">
        <title>Massive genome expansion in bonnet fungi (Mycena s.s.) driven by repeated elements and novel gene families across ecological guilds.</title>
        <authorList>
            <consortium name="Lawrence Berkeley National Laboratory"/>
            <person name="Harder C.B."/>
            <person name="Miyauchi S."/>
            <person name="Viragh M."/>
            <person name="Kuo A."/>
            <person name="Thoen E."/>
            <person name="Andreopoulos B."/>
            <person name="Lu D."/>
            <person name="Skrede I."/>
            <person name="Drula E."/>
            <person name="Henrissat B."/>
            <person name="Morin E."/>
            <person name="Kohler A."/>
            <person name="Barry K."/>
            <person name="LaButti K."/>
            <person name="Morin E."/>
            <person name="Salamov A."/>
            <person name="Lipzen A."/>
            <person name="Mereny Z."/>
            <person name="Hegedus B."/>
            <person name="Baldrian P."/>
            <person name="Stursova M."/>
            <person name="Weitz H."/>
            <person name="Taylor A."/>
            <person name="Grigoriev I.V."/>
            <person name="Nagy L.G."/>
            <person name="Martin F."/>
            <person name="Kauserud H."/>
        </authorList>
    </citation>
    <scope>NUCLEOTIDE SEQUENCE</scope>
    <source>
        <strain evidence="3">9284</strain>
    </source>
</reference>
<name>A0AAD7BMD7_9AGAR</name>
<dbReference type="Pfam" id="PF03476">
    <property type="entry name" value="MOSC_N"/>
    <property type="match status" value="1"/>
</dbReference>